<protein>
    <submittedName>
        <fullName evidence="2 3">Metal-sulfur cluster biosynthesis proteins YuaD</fullName>
    </submittedName>
</protein>
<dbReference type="OrthoDB" id="9808413at2"/>
<dbReference type="Gene3D" id="2.40.33.20">
    <property type="entry name" value="PK beta-barrel domain-like"/>
    <property type="match status" value="1"/>
</dbReference>
<gene>
    <name evidence="3" type="primary">yuaD</name>
    <name evidence="2" type="ORF">TL5118_02443</name>
    <name evidence="3" type="ORF">TL5120_00598</name>
</gene>
<dbReference type="Proteomes" id="UP000051086">
    <property type="component" value="Unassembled WGS sequence"/>
</dbReference>
<proteinExistence type="predicted"/>
<accession>A0A0P1G706</accession>
<dbReference type="PANTHER" id="PTHR36930">
    <property type="entry name" value="METAL-SULFUR CLUSTER BIOSYNTHESIS PROTEINS YUAD-RELATED"/>
    <property type="match status" value="1"/>
</dbReference>
<dbReference type="AlphaFoldDB" id="A0A0P1G706"/>
<dbReference type="PANTHER" id="PTHR36930:SF1">
    <property type="entry name" value="MOSC DOMAIN-CONTAINING PROTEIN"/>
    <property type="match status" value="1"/>
</dbReference>
<evidence type="ECO:0000259" key="1">
    <source>
        <dbReference type="PROSITE" id="PS51340"/>
    </source>
</evidence>
<dbReference type="RefSeq" id="WP_058242155.1">
    <property type="nucleotide sequence ID" value="NZ_CYSB01000030.1"/>
</dbReference>
<dbReference type="Proteomes" id="UP000051887">
    <property type="component" value="Unassembled WGS sequence"/>
</dbReference>
<dbReference type="InterPro" id="IPR005302">
    <property type="entry name" value="MoCF_Sase_C"/>
</dbReference>
<dbReference type="Pfam" id="PF03473">
    <property type="entry name" value="MOSC"/>
    <property type="match status" value="1"/>
</dbReference>
<dbReference type="GO" id="GO:0030170">
    <property type="term" value="F:pyridoxal phosphate binding"/>
    <property type="evidence" value="ECO:0007669"/>
    <property type="project" value="InterPro"/>
</dbReference>
<dbReference type="SUPFAM" id="SSF50800">
    <property type="entry name" value="PK beta-barrel domain-like"/>
    <property type="match status" value="1"/>
</dbReference>
<name>A0A0P1G706_9RHOB</name>
<evidence type="ECO:0000313" key="2">
    <source>
        <dbReference type="EMBL" id="CUH68025.1"/>
    </source>
</evidence>
<dbReference type="EMBL" id="CYSC01000015">
    <property type="protein sequence ID" value="CUH70818.1"/>
    <property type="molecule type" value="Genomic_DNA"/>
</dbReference>
<dbReference type="GO" id="GO:0030151">
    <property type="term" value="F:molybdenum ion binding"/>
    <property type="evidence" value="ECO:0007669"/>
    <property type="project" value="InterPro"/>
</dbReference>
<dbReference type="InterPro" id="IPR011037">
    <property type="entry name" value="Pyrv_Knase-like_insert_dom_sf"/>
</dbReference>
<dbReference type="PROSITE" id="PS51340">
    <property type="entry name" value="MOSC"/>
    <property type="match status" value="1"/>
</dbReference>
<organism evidence="3 5">
    <name type="scientific">Thalassovita autumnalis</name>
    <dbReference type="NCBI Taxonomy" id="2072972"/>
    <lineage>
        <taxon>Bacteria</taxon>
        <taxon>Pseudomonadati</taxon>
        <taxon>Pseudomonadota</taxon>
        <taxon>Alphaproteobacteria</taxon>
        <taxon>Rhodobacterales</taxon>
        <taxon>Roseobacteraceae</taxon>
        <taxon>Thalassovita</taxon>
    </lineage>
</organism>
<evidence type="ECO:0000313" key="5">
    <source>
        <dbReference type="Proteomes" id="UP000051887"/>
    </source>
</evidence>
<sequence length="200" mass="21645">MPVLKPTDFRGTIEWMGVVEDRAASLASSPRELADLSWNGLDEDSHAGVNRPSCGRVAAMHARGTEIRNTRQLSLISAEDLAEIAAELQIADFDPAWIGASLVLRGIPDFSRMPPSARLQAPSGATLVIDMENRPCNLPVKVIEAAAPGKGKGFRAAAWAKRGVTAWVERPGEIALGDPLQLFVPDQPEWAHYDAVRSTR</sequence>
<evidence type="ECO:0000313" key="3">
    <source>
        <dbReference type="EMBL" id="CUH70818.1"/>
    </source>
</evidence>
<dbReference type="GO" id="GO:0003824">
    <property type="term" value="F:catalytic activity"/>
    <property type="evidence" value="ECO:0007669"/>
    <property type="project" value="InterPro"/>
</dbReference>
<evidence type="ECO:0000313" key="4">
    <source>
        <dbReference type="Proteomes" id="UP000051086"/>
    </source>
</evidence>
<dbReference type="EMBL" id="CYSB01000030">
    <property type="protein sequence ID" value="CUH68025.1"/>
    <property type="molecule type" value="Genomic_DNA"/>
</dbReference>
<feature type="domain" description="MOSC" evidence="1">
    <location>
        <begin position="42"/>
        <end position="183"/>
    </location>
</feature>
<reference evidence="2 4" key="1">
    <citation type="submission" date="2015-09" db="EMBL/GenBank/DDBJ databases">
        <authorList>
            <person name="Rodrigo-Torres L."/>
            <person name="Arahal D.R."/>
        </authorList>
    </citation>
    <scope>NUCLEOTIDE SEQUENCE [LARGE SCALE GENOMIC DNA]</scope>
    <source>
        <strain evidence="2 4">CECT 5118</strain>
    </source>
</reference>
<dbReference type="InterPro" id="IPR052716">
    <property type="entry name" value="MOSC_domain"/>
</dbReference>
<reference evidence="3 5" key="2">
    <citation type="submission" date="2015-09" db="EMBL/GenBank/DDBJ databases">
        <authorList>
            <consortium name="Swine Surveillance"/>
        </authorList>
    </citation>
    <scope>NUCLEOTIDE SEQUENCE [LARGE SCALE GENOMIC DNA]</scope>
    <source>
        <strain evidence="3 5">5120</strain>
    </source>
</reference>
<keyword evidence="4" id="KW-1185">Reference proteome</keyword>